<dbReference type="InterPro" id="IPR006683">
    <property type="entry name" value="Thioestr_dom"/>
</dbReference>
<comment type="catalytic activity">
    <reaction evidence="14">
        <text>decanoyl-CoA + H2O = decanoate + CoA + H(+)</text>
        <dbReference type="Rhea" id="RHEA:40059"/>
        <dbReference type="ChEBI" id="CHEBI:15377"/>
        <dbReference type="ChEBI" id="CHEBI:15378"/>
        <dbReference type="ChEBI" id="CHEBI:27689"/>
        <dbReference type="ChEBI" id="CHEBI:57287"/>
        <dbReference type="ChEBI" id="CHEBI:61430"/>
    </reaction>
    <physiologicalReaction direction="left-to-right" evidence="14">
        <dbReference type="Rhea" id="RHEA:40060"/>
    </physiologicalReaction>
</comment>
<evidence type="ECO:0000313" key="26">
    <source>
        <dbReference type="Proteomes" id="UP000719412"/>
    </source>
</evidence>
<proteinExistence type="inferred from homology"/>
<keyword evidence="11" id="KW-0206">Cytoskeleton</keyword>
<evidence type="ECO:0000256" key="17">
    <source>
        <dbReference type="ARBA" id="ARBA00052976"/>
    </source>
</evidence>
<comment type="caution">
    <text evidence="25">The sequence shown here is derived from an EMBL/GenBank/DDBJ whole genome shotgun (WGS) entry which is preliminary data.</text>
</comment>
<comment type="similarity">
    <text evidence="5">Belongs to the thioesterase PaaI family.</text>
</comment>
<evidence type="ECO:0000256" key="21">
    <source>
        <dbReference type="ARBA" id="ARBA00075657"/>
    </source>
</evidence>
<comment type="catalytic activity">
    <reaction evidence="13">
        <text>octanoyl-CoA + H2O = octanoate + CoA + H(+)</text>
        <dbReference type="Rhea" id="RHEA:30143"/>
        <dbReference type="ChEBI" id="CHEBI:15377"/>
        <dbReference type="ChEBI" id="CHEBI:15378"/>
        <dbReference type="ChEBI" id="CHEBI:25646"/>
        <dbReference type="ChEBI" id="CHEBI:57287"/>
        <dbReference type="ChEBI" id="CHEBI:57386"/>
    </reaction>
    <physiologicalReaction direction="left-to-right" evidence="13">
        <dbReference type="Rhea" id="RHEA:30144"/>
    </physiologicalReaction>
</comment>
<evidence type="ECO:0000256" key="14">
    <source>
        <dbReference type="ARBA" id="ARBA00047969"/>
    </source>
</evidence>
<accession>A0A8J6H6Z9</accession>
<dbReference type="Gene3D" id="3.10.129.10">
    <property type="entry name" value="Hotdog Thioesterase"/>
    <property type="match status" value="1"/>
</dbReference>
<dbReference type="SUPFAM" id="SSF54637">
    <property type="entry name" value="Thioesterase/thiol ester dehydrase-isomerase"/>
    <property type="match status" value="1"/>
</dbReference>
<dbReference type="CDD" id="cd03443">
    <property type="entry name" value="PaaI_thioesterase"/>
    <property type="match status" value="1"/>
</dbReference>
<dbReference type="GO" id="GO:0016788">
    <property type="term" value="F:hydrolase activity, acting on ester bonds"/>
    <property type="evidence" value="ECO:0007669"/>
    <property type="project" value="UniProtKB-ARBA"/>
</dbReference>
<evidence type="ECO:0000256" key="4">
    <source>
        <dbReference type="ARBA" id="ARBA00004514"/>
    </source>
</evidence>
<evidence type="ECO:0000256" key="1">
    <source>
        <dbReference type="ARBA" id="ARBA00004123"/>
    </source>
</evidence>
<protein>
    <recommendedName>
        <fullName evidence="20">Acyl-coenzyme A thioesterase 13</fullName>
    </recommendedName>
    <alternativeName>
        <fullName evidence="22">Hotdog-fold thioesterase superfamily member 2</fullName>
    </alternativeName>
    <alternativeName>
        <fullName evidence="21">Palmitoyl-CoA hydrolase</fullName>
    </alternativeName>
    <alternativeName>
        <fullName evidence="23">Thioesterase superfamily member 2</fullName>
    </alternativeName>
</protein>
<evidence type="ECO:0000256" key="13">
    <source>
        <dbReference type="ARBA" id="ARBA00047588"/>
    </source>
</evidence>
<comment type="subcellular location">
    <subcellularLocation>
        <location evidence="3">Cytoplasm</location>
        <location evidence="3">Cytoskeleton</location>
        <location evidence="3">Spindle</location>
    </subcellularLocation>
    <subcellularLocation>
        <location evidence="4">Cytoplasm</location>
        <location evidence="4">Cytosol</location>
    </subcellularLocation>
    <subcellularLocation>
        <location evidence="2">Mitochondrion</location>
    </subcellularLocation>
    <subcellularLocation>
        <location evidence="1">Nucleus</location>
    </subcellularLocation>
</comment>
<evidence type="ECO:0000256" key="3">
    <source>
        <dbReference type="ARBA" id="ARBA00004186"/>
    </source>
</evidence>
<keyword evidence="26" id="KW-1185">Reference proteome</keyword>
<comment type="catalytic activity">
    <reaction evidence="16">
        <text>hexanoyl-CoA + H2O = hexanoate + CoA + H(+)</text>
        <dbReference type="Rhea" id="RHEA:40115"/>
        <dbReference type="ChEBI" id="CHEBI:15377"/>
        <dbReference type="ChEBI" id="CHEBI:15378"/>
        <dbReference type="ChEBI" id="CHEBI:17120"/>
        <dbReference type="ChEBI" id="CHEBI:57287"/>
        <dbReference type="ChEBI" id="CHEBI:62620"/>
    </reaction>
    <physiologicalReaction direction="left-to-right" evidence="16">
        <dbReference type="Rhea" id="RHEA:40116"/>
    </physiologicalReaction>
</comment>
<gene>
    <name evidence="25" type="ORF">GEV33_009690</name>
</gene>
<evidence type="ECO:0000256" key="2">
    <source>
        <dbReference type="ARBA" id="ARBA00004173"/>
    </source>
</evidence>
<dbReference type="Pfam" id="PF02958">
    <property type="entry name" value="EcKL"/>
    <property type="match status" value="4"/>
</dbReference>
<evidence type="ECO:0000256" key="19">
    <source>
        <dbReference type="ARBA" id="ARBA00064709"/>
    </source>
</evidence>
<dbReference type="InterPro" id="IPR015897">
    <property type="entry name" value="CHK_kinase-like"/>
</dbReference>
<dbReference type="InterPro" id="IPR003736">
    <property type="entry name" value="PAAI_dom"/>
</dbReference>
<evidence type="ECO:0000256" key="7">
    <source>
        <dbReference type="ARBA" id="ARBA00022801"/>
    </source>
</evidence>
<dbReference type="InterPro" id="IPR029069">
    <property type="entry name" value="HotDog_dom_sf"/>
</dbReference>
<evidence type="ECO:0000256" key="5">
    <source>
        <dbReference type="ARBA" id="ARBA00008324"/>
    </source>
</evidence>
<evidence type="ECO:0000256" key="9">
    <source>
        <dbReference type="ARBA" id="ARBA00023098"/>
    </source>
</evidence>
<dbReference type="GO" id="GO:0005634">
    <property type="term" value="C:nucleus"/>
    <property type="evidence" value="ECO:0007669"/>
    <property type="project" value="UniProtKB-SubCell"/>
</dbReference>
<evidence type="ECO:0000256" key="15">
    <source>
        <dbReference type="ARBA" id="ARBA00048074"/>
    </source>
</evidence>
<evidence type="ECO:0000256" key="6">
    <source>
        <dbReference type="ARBA" id="ARBA00022490"/>
    </source>
</evidence>
<dbReference type="GO" id="GO:0160215">
    <property type="term" value="F:deacylase activity"/>
    <property type="evidence" value="ECO:0007669"/>
    <property type="project" value="UniProtKB-ARBA"/>
</dbReference>
<keyword evidence="9" id="KW-0443">Lipid metabolism</keyword>
<keyword evidence="6" id="KW-0963">Cytoplasm</keyword>
<keyword evidence="10" id="KW-0496">Mitochondrion</keyword>
<comment type="function">
    <text evidence="18">Catalyzes the hydrolysis of acyl-CoAs into free fatty acids and coenzyme A (CoASH), regulating their respective intracellular levels. Has acyl-CoA thioesterase activity towards medium (C12) and long-chain (C18) fatty acyl-CoA substrates. Can also hydrolyze 3-hydroxyphenylacetyl-CoA and 3,4-dihydroxyphenylacetyl-CoA (in vitro). May play a role in controlling adaptive thermogenesis.</text>
</comment>
<evidence type="ECO:0000256" key="22">
    <source>
        <dbReference type="ARBA" id="ARBA00081533"/>
    </source>
</evidence>
<dbReference type="GO" id="GO:0005739">
    <property type="term" value="C:mitochondrion"/>
    <property type="evidence" value="ECO:0007669"/>
    <property type="project" value="UniProtKB-SubCell"/>
</dbReference>
<feature type="domain" description="CHK kinase-like" evidence="24">
    <location>
        <begin position="927"/>
        <end position="1116"/>
    </location>
</feature>
<dbReference type="PANTHER" id="PTHR11012">
    <property type="entry name" value="PROTEIN KINASE-LIKE DOMAIN-CONTAINING"/>
    <property type="match status" value="1"/>
</dbReference>
<dbReference type="InterPro" id="IPR004119">
    <property type="entry name" value="EcKL"/>
</dbReference>
<evidence type="ECO:0000256" key="16">
    <source>
        <dbReference type="ARBA" id="ARBA00050199"/>
    </source>
</evidence>
<evidence type="ECO:0000259" key="24">
    <source>
        <dbReference type="SMART" id="SM00587"/>
    </source>
</evidence>
<dbReference type="GO" id="GO:0005819">
    <property type="term" value="C:spindle"/>
    <property type="evidence" value="ECO:0007669"/>
    <property type="project" value="UniProtKB-SubCell"/>
</dbReference>
<dbReference type="GO" id="GO:0005829">
    <property type="term" value="C:cytosol"/>
    <property type="evidence" value="ECO:0007669"/>
    <property type="project" value="UniProtKB-SubCell"/>
</dbReference>
<evidence type="ECO:0000256" key="10">
    <source>
        <dbReference type="ARBA" id="ARBA00023128"/>
    </source>
</evidence>
<organism evidence="25 26">
    <name type="scientific">Tenebrio molitor</name>
    <name type="common">Yellow mealworm beetle</name>
    <dbReference type="NCBI Taxonomy" id="7067"/>
    <lineage>
        <taxon>Eukaryota</taxon>
        <taxon>Metazoa</taxon>
        <taxon>Ecdysozoa</taxon>
        <taxon>Arthropoda</taxon>
        <taxon>Hexapoda</taxon>
        <taxon>Insecta</taxon>
        <taxon>Pterygota</taxon>
        <taxon>Neoptera</taxon>
        <taxon>Endopterygota</taxon>
        <taxon>Coleoptera</taxon>
        <taxon>Polyphaga</taxon>
        <taxon>Cucujiformia</taxon>
        <taxon>Tenebrionidae</taxon>
        <taxon>Tenebrio</taxon>
    </lineage>
</organism>
<dbReference type="Gene3D" id="3.90.1200.10">
    <property type="match status" value="3"/>
</dbReference>
<evidence type="ECO:0000256" key="20">
    <source>
        <dbReference type="ARBA" id="ARBA00067273"/>
    </source>
</evidence>
<comment type="catalytic activity">
    <reaction evidence="15">
        <text>dodecanoyl-CoA + H2O = dodecanoate + CoA + H(+)</text>
        <dbReference type="Rhea" id="RHEA:30135"/>
        <dbReference type="ChEBI" id="CHEBI:15377"/>
        <dbReference type="ChEBI" id="CHEBI:15378"/>
        <dbReference type="ChEBI" id="CHEBI:18262"/>
        <dbReference type="ChEBI" id="CHEBI:57287"/>
        <dbReference type="ChEBI" id="CHEBI:57375"/>
    </reaction>
    <physiologicalReaction direction="left-to-right" evidence="15">
        <dbReference type="Rhea" id="RHEA:30136"/>
    </physiologicalReaction>
</comment>
<comment type="subunit">
    <text evidence="19">Homotetramer. Interacts with PCTP.</text>
</comment>
<reference evidence="25" key="2">
    <citation type="submission" date="2021-08" db="EMBL/GenBank/DDBJ databases">
        <authorList>
            <person name="Eriksson T."/>
        </authorList>
    </citation>
    <scope>NUCLEOTIDE SEQUENCE</scope>
    <source>
        <strain evidence="25">Stoneville</strain>
        <tissue evidence="25">Whole head</tissue>
    </source>
</reference>
<evidence type="ECO:0000256" key="18">
    <source>
        <dbReference type="ARBA" id="ARBA00058205"/>
    </source>
</evidence>
<dbReference type="InterPro" id="IPR011009">
    <property type="entry name" value="Kinase-like_dom_sf"/>
</dbReference>
<feature type="domain" description="CHK kinase-like" evidence="24">
    <location>
        <begin position="134"/>
        <end position="322"/>
    </location>
</feature>
<name>A0A8J6H6Z9_TENMO</name>
<dbReference type="PANTHER" id="PTHR11012:SF30">
    <property type="entry name" value="PROTEIN KINASE-LIKE DOMAIN-CONTAINING"/>
    <property type="match status" value="1"/>
</dbReference>
<keyword evidence="7" id="KW-0378">Hydrolase</keyword>
<comment type="catalytic activity">
    <reaction evidence="17">
        <text>a fatty acyl-CoA + H2O = a fatty acid + CoA + H(+)</text>
        <dbReference type="Rhea" id="RHEA:16781"/>
        <dbReference type="ChEBI" id="CHEBI:15377"/>
        <dbReference type="ChEBI" id="CHEBI:15378"/>
        <dbReference type="ChEBI" id="CHEBI:28868"/>
        <dbReference type="ChEBI" id="CHEBI:57287"/>
        <dbReference type="ChEBI" id="CHEBI:77636"/>
    </reaction>
    <physiologicalReaction direction="left-to-right" evidence="17">
        <dbReference type="Rhea" id="RHEA:16782"/>
    </physiologicalReaction>
</comment>
<dbReference type="SMART" id="SM00587">
    <property type="entry name" value="CHK"/>
    <property type="match status" value="3"/>
</dbReference>
<dbReference type="SUPFAM" id="SSF56112">
    <property type="entry name" value="Protein kinase-like (PK-like)"/>
    <property type="match status" value="4"/>
</dbReference>
<dbReference type="NCBIfam" id="TIGR00369">
    <property type="entry name" value="unchar_dom_1"/>
    <property type="match status" value="1"/>
</dbReference>
<evidence type="ECO:0000256" key="23">
    <source>
        <dbReference type="ARBA" id="ARBA00083956"/>
    </source>
</evidence>
<keyword evidence="12" id="KW-0539">Nucleus</keyword>
<evidence type="ECO:0000256" key="11">
    <source>
        <dbReference type="ARBA" id="ARBA00023212"/>
    </source>
</evidence>
<sequence length="1306" mass="152603">MVDVNNLSDVLTMSNMTRWLRTTLKKQKIQTYEIAMMKTPQRGEGYLGDVTLVEILGVTVTGNRVLFNFAIKNNKRSKKLRDVIPLRLLNINELRLYGVQRNFVRFQRKKKIVDMFDNMALHYDGFSRSNEEVLVLQDLKAEGYCTHDKKLPMTYDEIIHVVDMYAKFHAISFALRSLKKQHFQELVASLTHVLKFAVMSQVLNEDEFFDDLRKLALEKNEPVLAQKLGLLSHLVDYIDTNDPFMAIVHGDCNPSNYLFKYDDEEKDKVQHVCMVDFQFCRLGPPVYDLSNFLFSCMPEDDLEYFHDLLRYYYDSLSHHLIEYKCNPKVLYPFEQFRNQWRNYGKLGLRMMISESKVFLAEDDEIVDLEEIVEKNIQHKYSLELSSKKNKKLREKILGVNELRLHAFQPVIFRLQERLKIGDVFDHLPLYYYSCYNLQDEEIIIMQDLKVEGYCTHDRKLPMSMDQVRQVVKMYAGYHVLSFATRAMKPDNFLELTHPRKNTLKSIVMSQVLNEEKFFDALRKRALEKNEPELDKKLGLLFHLNDYIDGKGRFMVVIHGDCEPGNFLFKYEDEDKSKVEHVCMVDFKFCRLGLPVYDLAYFLFSCLSEEDVDSFGDLREYYYESFVDIHGNCGPGSFFFKYRDDDEDSLEHGCMVDFEYCRLGPAVYDLAYFLFSCISEDDLEHFDVFQEWRKYTQLGLKMMVSGSKIFLANNDDRVDLEEIVEKKIQHKCSPELVERCSKRVFPMIKLPMEKLLVWREAIKETNGPMCECYIEKRAIQAKLGEKLAPSKKSLFLQDCRKKWMKTKSIAVDSRTRNLQDEQSDKPRPNVEIAITGTSYRGTGYLSDITYVDLTHKKSKDKLYRFAIKSSKPILKEVLPLRNMNLNEMLFYTFLPALNRILLQLDTGLIFHNVPKFYESVVDPEKEVMVLQDMRREGYHMFNRRLHLNEVHLKRVMAVYAKLHAVTLAFQIRRDYFFQSFCSHLRDTVGEIKTQELLKEQEFLADLEAMARNEERTAVANYLHKLLKWTNYTTATDDISVVIHGDATICNFLFKYETSEERKTIADVCLLDFQHCRLGSPVIDLACLIYSCMSPQHCSEIDDFVAIYYYVLVDFLIDMRVDVVEHFSFEHFEEHWFKYGPIGIRAAILYLKNALMDDDQIIDLEEALQLVSFGNGKCVAELKVDESHTNSMGRLHGSLSTTLVDTLSSFALMSKVEGPHVSVDIHMSYLKDATVGDEIVVEARVVKSGKKMAFLEVDIVDKASKELLVKGKTISSKKYMMTHRDLTVRRKSADDQCRRNIRLAEESL</sequence>
<keyword evidence="8" id="KW-0007">Acetylation</keyword>
<dbReference type="GO" id="GO:0006629">
    <property type="term" value="P:lipid metabolic process"/>
    <property type="evidence" value="ECO:0007669"/>
    <property type="project" value="UniProtKB-KW"/>
</dbReference>
<evidence type="ECO:0000313" key="25">
    <source>
        <dbReference type="EMBL" id="KAH0813100.1"/>
    </source>
</evidence>
<dbReference type="Pfam" id="PF03061">
    <property type="entry name" value="4HBT"/>
    <property type="match status" value="1"/>
</dbReference>
<evidence type="ECO:0000256" key="8">
    <source>
        <dbReference type="ARBA" id="ARBA00022990"/>
    </source>
</evidence>
<feature type="domain" description="CHK kinase-like" evidence="24">
    <location>
        <begin position="443"/>
        <end position="631"/>
    </location>
</feature>
<evidence type="ECO:0000256" key="12">
    <source>
        <dbReference type="ARBA" id="ARBA00023242"/>
    </source>
</evidence>
<dbReference type="EMBL" id="JABDTM020025590">
    <property type="protein sequence ID" value="KAH0813100.1"/>
    <property type="molecule type" value="Genomic_DNA"/>
</dbReference>
<dbReference type="FunFam" id="3.10.129.10:FF:000021">
    <property type="entry name" value="Acyl-coenzyme A thioesterase 13"/>
    <property type="match status" value="1"/>
</dbReference>
<reference evidence="25" key="1">
    <citation type="journal article" date="2020" name="J Insects Food Feed">
        <title>The yellow mealworm (Tenebrio molitor) genome: a resource for the emerging insects as food and feed industry.</title>
        <authorList>
            <person name="Eriksson T."/>
            <person name="Andere A."/>
            <person name="Kelstrup H."/>
            <person name="Emery V."/>
            <person name="Picard C."/>
        </authorList>
    </citation>
    <scope>NUCLEOTIDE SEQUENCE</scope>
    <source>
        <strain evidence="25">Stoneville</strain>
        <tissue evidence="25">Whole head</tissue>
    </source>
</reference>
<dbReference type="Proteomes" id="UP000719412">
    <property type="component" value="Unassembled WGS sequence"/>
</dbReference>